<dbReference type="RefSeq" id="YP_009042545.1">
    <property type="nucleotide sequence ID" value="NC_024355.1"/>
</dbReference>
<dbReference type="GeneID" id="19685782"/>
<name>A0A060AEV6_9CAUD</name>
<reference evidence="1 2" key="1">
    <citation type="journal article" date="2014" name="Genome Announc.">
        <title>Complete Genome Sequence of a Staphylococcus epidermidis Bacteriophage Isolated from the Anterior Nares of Humans.</title>
        <authorList>
            <person name="Aswani V.H."/>
            <person name="Tremblay D.M."/>
            <person name="Moineau S."/>
            <person name="Shukla S.K."/>
        </authorList>
    </citation>
    <scope>NUCLEOTIDE SEQUENCE [LARGE SCALE GENOMIC DNA]</scope>
</reference>
<keyword evidence="2" id="KW-1185">Reference proteome</keyword>
<organism evidence="1 2">
    <name type="scientific">Staphylococcus phage 6ec</name>
    <dbReference type="NCBI Taxonomy" id="1500386"/>
    <lineage>
        <taxon>Viruses</taxon>
        <taxon>Duplodnaviria</taxon>
        <taxon>Heunggongvirae</taxon>
        <taxon>Uroviricota</taxon>
        <taxon>Caudoviricetes</taxon>
        <taxon>Sextaecvirus</taxon>
        <taxon>Sextaecvirus sextaec</taxon>
    </lineage>
</organism>
<evidence type="ECO:0000313" key="1">
    <source>
        <dbReference type="EMBL" id="AIA64066.1"/>
    </source>
</evidence>
<accession>A0A060AEV6</accession>
<dbReference type="Proteomes" id="UP000026999">
    <property type="component" value="Segment"/>
</dbReference>
<proteinExistence type="predicted"/>
<dbReference type="OrthoDB" id="30268at10239"/>
<dbReference type="EMBL" id="KJ804259">
    <property type="protein sequence ID" value="AIA64066.1"/>
    <property type="molecule type" value="Genomic_DNA"/>
</dbReference>
<dbReference type="KEGG" id="vg:19685782"/>
<protein>
    <submittedName>
        <fullName evidence="1">Minor tail protein</fullName>
    </submittedName>
</protein>
<evidence type="ECO:0000313" key="2">
    <source>
        <dbReference type="Proteomes" id="UP000026999"/>
    </source>
</evidence>
<gene>
    <name evidence="1" type="ORF">PHAGE6E_40</name>
</gene>
<sequence length="209" mass="23249">MSRYIDIRNLQDSKGNVYYPQTHAEAVEGLDVNDIENSITELEGSVNTINETLSQKADDSQQQDAMNQQQEKIDGLDKNIQFLNSALSDVVGDTGWKDYQVAKGFDKNGGLKSGFECGIREIRIGNKQSPIVRIRTIRINIGLLPHNLPVAKLPIGFVDEVIRFVPGVSSGHTPPVIGIDPDGTVKVYFPSEDRDGNQWVYGQYTWIVN</sequence>